<dbReference type="Gene3D" id="3.30.470.20">
    <property type="entry name" value="ATP-grasp fold, B domain"/>
    <property type="match status" value="1"/>
</dbReference>
<sequence length="384" mass="42425">MFSNRSVRNALAVPDISPYVTSLDADDEEALIEELRRWSPACVATGSEMGVELSDRLSELLGLEGNGTEHSAARRDKYEMLETLRRSGIPCARQFKSSDPRELADWADGLDSYPVVVKPISSTGSDGVTFCGDRAAVLSAAQSIQASADLFGRHNAEVLVQQRMDGTEYIVDAVSCRGRRFLSGVWRYEKRMLDSGRRIYDKDVLLSPDEPLVEELKSYVYTVLDTLRIDYGAAHAEVMMTEDGPMLVEVAARTNGNSHPEFHDACMDANQADLVALAAVDPESFLQKYAGRDYRKLAEGVVHNAMTSLDGKISGFDADAVAAVSSLDSVFKVIVKPSVGDRIIPTQDLSSSPLRIFMTHQSRDNILDDYERIQQIKDRIFLLS</sequence>
<dbReference type="EMBL" id="BAAABW010000021">
    <property type="protein sequence ID" value="GAA0358256.1"/>
    <property type="molecule type" value="Genomic_DNA"/>
</dbReference>
<evidence type="ECO:0000256" key="3">
    <source>
        <dbReference type="ARBA" id="ARBA00022840"/>
    </source>
</evidence>
<dbReference type="Pfam" id="PF13535">
    <property type="entry name" value="ATP-grasp_4"/>
    <property type="match status" value="1"/>
</dbReference>
<dbReference type="SUPFAM" id="SSF56059">
    <property type="entry name" value="Glutathione synthetase ATP-binding domain-like"/>
    <property type="match status" value="1"/>
</dbReference>
<evidence type="ECO:0000256" key="1">
    <source>
        <dbReference type="ARBA" id="ARBA00022598"/>
    </source>
</evidence>
<dbReference type="PANTHER" id="PTHR43585:SF2">
    <property type="entry name" value="ATP-GRASP ENZYME FSQD"/>
    <property type="match status" value="1"/>
</dbReference>
<protein>
    <submittedName>
        <fullName evidence="6">ATP-grasp domain-containing protein</fullName>
    </submittedName>
</protein>
<evidence type="ECO:0000259" key="5">
    <source>
        <dbReference type="PROSITE" id="PS50975"/>
    </source>
</evidence>
<comment type="caution">
    <text evidence="6">The sequence shown here is derived from an EMBL/GenBank/DDBJ whole genome shotgun (WGS) entry which is preliminary data.</text>
</comment>
<evidence type="ECO:0000256" key="4">
    <source>
        <dbReference type="PROSITE-ProRule" id="PRU00409"/>
    </source>
</evidence>
<dbReference type="PROSITE" id="PS50975">
    <property type="entry name" value="ATP_GRASP"/>
    <property type="match status" value="1"/>
</dbReference>
<reference evidence="6 7" key="1">
    <citation type="journal article" date="2019" name="Int. J. Syst. Evol. Microbiol.">
        <title>The Global Catalogue of Microorganisms (GCM) 10K type strain sequencing project: providing services to taxonomists for standard genome sequencing and annotation.</title>
        <authorList>
            <consortium name="The Broad Institute Genomics Platform"/>
            <consortium name="The Broad Institute Genome Sequencing Center for Infectious Disease"/>
            <person name="Wu L."/>
            <person name="Ma J."/>
        </authorList>
    </citation>
    <scope>NUCLEOTIDE SEQUENCE [LARGE SCALE GENOMIC DNA]</scope>
    <source>
        <strain evidence="6 7">JCM 4565</strain>
    </source>
</reference>
<keyword evidence="1" id="KW-0436">Ligase</keyword>
<keyword evidence="7" id="KW-1185">Reference proteome</keyword>
<organism evidence="6 7">
    <name type="scientific">Streptomyces blastmyceticus</name>
    <dbReference type="NCBI Taxonomy" id="68180"/>
    <lineage>
        <taxon>Bacteria</taxon>
        <taxon>Bacillati</taxon>
        <taxon>Actinomycetota</taxon>
        <taxon>Actinomycetes</taxon>
        <taxon>Kitasatosporales</taxon>
        <taxon>Streptomycetaceae</taxon>
        <taxon>Streptomyces</taxon>
    </lineage>
</organism>
<evidence type="ECO:0000313" key="7">
    <source>
        <dbReference type="Proteomes" id="UP001500063"/>
    </source>
</evidence>
<gene>
    <name evidence="6" type="ORF">GCM10010319_39520</name>
</gene>
<keyword evidence="3 4" id="KW-0067">ATP-binding</keyword>
<dbReference type="PANTHER" id="PTHR43585">
    <property type="entry name" value="FUMIPYRROLE BIOSYNTHESIS PROTEIN C"/>
    <property type="match status" value="1"/>
</dbReference>
<feature type="domain" description="ATP-grasp" evidence="5">
    <location>
        <begin position="81"/>
        <end position="280"/>
    </location>
</feature>
<dbReference type="InterPro" id="IPR011761">
    <property type="entry name" value="ATP-grasp"/>
</dbReference>
<evidence type="ECO:0000313" key="6">
    <source>
        <dbReference type="EMBL" id="GAA0358256.1"/>
    </source>
</evidence>
<dbReference type="Proteomes" id="UP001500063">
    <property type="component" value="Unassembled WGS sequence"/>
</dbReference>
<accession>A0ABN0X9C1</accession>
<proteinExistence type="predicted"/>
<dbReference type="InterPro" id="IPR052032">
    <property type="entry name" value="ATP-dep_AA_Ligase"/>
</dbReference>
<name>A0ABN0X9C1_9ACTN</name>
<evidence type="ECO:0000256" key="2">
    <source>
        <dbReference type="ARBA" id="ARBA00022741"/>
    </source>
</evidence>
<keyword evidence="2 4" id="KW-0547">Nucleotide-binding</keyword>